<reference evidence="6" key="1">
    <citation type="submission" date="2020-05" db="EMBL/GenBank/DDBJ databases">
        <authorList>
            <person name="Chiriac C."/>
            <person name="Salcher M."/>
            <person name="Ghai R."/>
            <person name="Kavagutti S V."/>
        </authorList>
    </citation>
    <scope>NUCLEOTIDE SEQUENCE</scope>
</reference>
<dbReference type="PANTHER" id="PTHR34075:SF5">
    <property type="entry name" value="BLR3430 PROTEIN"/>
    <property type="match status" value="1"/>
</dbReference>
<dbReference type="InterPro" id="IPR012340">
    <property type="entry name" value="NA-bd_OB-fold"/>
</dbReference>
<dbReference type="InterPro" id="IPR002878">
    <property type="entry name" value="ChsH2_C"/>
</dbReference>
<dbReference type="InterPro" id="IPR022002">
    <property type="entry name" value="ChsH2_Znr"/>
</dbReference>
<organism evidence="6">
    <name type="scientific">freshwater metagenome</name>
    <dbReference type="NCBI Taxonomy" id="449393"/>
    <lineage>
        <taxon>unclassified sequences</taxon>
        <taxon>metagenomes</taxon>
        <taxon>ecological metagenomes</taxon>
    </lineage>
</organism>
<evidence type="ECO:0000259" key="1">
    <source>
        <dbReference type="Pfam" id="PF01796"/>
    </source>
</evidence>
<feature type="domain" description="ChsH2 rubredoxin-like zinc ribbon" evidence="2">
    <location>
        <begin position="22"/>
        <end position="45"/>
    </location>
</feature>
<name>A0A6J7R7C1_9ZZZZ</name>
<evidence type="ECO:0000313" key="4">
    <source>
        <dbReference type="EMBL" id="CAB4834122.1"/>
    </source>
</evidence>
<proteinExistence type="predicted"/>
<dbReference type="SUPFAM" id="SSF50249">
    <property type="entry name" value="Nucleic acid-binding proteins"/>
    <property type="match status" value="1"/>
</dbReference>
<dbReference type="InterPro" id="IPR052513">
    <property type="entry name" value="Thioester_dehydratase-like"/>
</dbReference>
<evidence type="ECO:0000313" key="5">
    <source>
        <dbReference type="EMBL" id="CAB4889065.1"/>
    </source>
</evidence>
<gene>
    <name evidence="3" type="ORF">UFOPK2754_00511</name>
    <name evidence="4" type="ORF">UFOPK3139_01985</name>
    <name evidence="5" type="ORF">UFOPK3543_00090</name>
    <name evidence="6" type="ORF">UFOPK3967_02972</name>
</gene>
<dbReference type="EMBL" id="CAFBMH010000002">
    <property type="protein sequence ID" value="CAB4889065.1"/>
    <property type="molecule type" value="Genomic_DNA"/>
</dbReference>
<dbReference type="AlphaFoldDB" id="A0A6J7R7C1"/>
<dbReference type="PANTHER" id="PTHR34075">
    <property type="entry name" value="BLR3430 PROTEIN"/>
    <property type="match status" value="1"/>
</dbReference>
<feature type="domain" description="ChsH2 C-terminal OB-fold" evidence="1">
    <location>
        <begin position="53"/>
        <end position="112"/>
    </location>
</feature>
<dbReference type="EMBL" id="CAFABA010000089">
    <property type="protein sequence ID" value="CAB4834122.1"/>
    <property type="molecule type" value="Genomic_DNA"/>
</dbReference>
<sequence>MAAQVPLVSYLVLDGAGPYLSAHVCTACGARSLERRNACPKCGSAAGFDKARLADTGVVTSFTIVQRAAPGVKAPFISATIALDGGGAVTANVVDTEPDPEHVTLGMPVTLTTFVVGTADDGAEAVAFGYAPI</sequence>
<dbReference type="Pfam" id="PF01796">
    <property type="entry name" value="OB_ChsH2_C"/>
    <property type="match status" value="1"/>
</dbReference>
<evidence type="ECO:0000313" key="3">
    <source>
        <dbReference type="EMBL" id="CAB4731492.1"/>
    </source>
</evidence>
<dbReference type="EMBL" id="CAFBOS010000281">
    <property type="protein sequence ID" value="CAB5024659.1"/>
    <property type="molecule type" value="Genomic_DNA"/>
</dbReference>
<evidence type="ECO:0000259" key="2">
    <source>
        <dbReference type="Pfam" id="PF12172"/>
    </source>
</evidence>
<dbReference type="EMBL" id="CAEZYR010000011">
    <property type="protein sequence ID" value="CAB4731492.1"/>
    <property type="molecule type" value="Genomic_DNA"/>
</dbReference>
<protein>
    <submittedName>
        <fullName evidence="6">Unannotated protein</fullName>
    </submittedName>
</protein>
<evidence type="ECO:0000313" key="6">
    <source>
        <dbReference type="EMBL" id="CAB5024659.1"/>
    </source>
</evidence>
<accession>A0A6J7R7C1</accession>
<dbReference type="Pfam" id="PF12172">
    <property type="entry name" value="zf-ChsH2"/>
    <property type="match status" value="1"/>
</dbReference>